<name>A0ABS5E803_9PROT</name>
<evidence type="ECO:0000256" key="1">
    <source>
        <dbReference type="SAM" id="Phobius"/>
    </source>
</evidence>
<feature type="transmembrane region" description="Helical" evidence="1">
    <location>
        <begin position="65"/>
        <end position="84"/>
    </location>
</feature>
<keyword evidence="1" id="KW-0472">Membrane</keyword>
<proteinExistence type="predicted"/>
<evidence type="ECO:0008006" key="4">
    <source>
        <dbReference type="Google" id="ProtNLM"/>
    </source>
</evidence>
<accession>A0ABS5E803</accession>
<gene>
    <name evidence="2" type="ORF">KB213_08190</name>
</gene>
<evidence type="ECO:0000313" key="3">
    <source>
        <dbReference type="Proteomes" id="UP000677812"/>
    </source>
</evidence>
<dbReference type="Proteomes" id="UP000677812">
    <property type="component" value="Unassembled WGS sequence"/>
</dbReference>
<evidence type="ECO:0000313" key="2">
    <source>
        <dbReference type="EMBL" id="MBR0560030.1"/>
    </source>
</evidence>
<dbReference type="EMBL" id="JAGRQH010000005">
    <property type="protein sequence ID" value="MBR0560030.1"/>
    <property type="molecule type" value="Genomic_DNA"/>
</dbReference>
<dbReference type="RefSeq" id="WP_211682073.1">
    <property type="nucleotide sequence ID" value="NZ_JAGRQH010000005.1"/>
</dbReference>
<protein>
    <recommendedName>
        <fullName evidence="4">DUF1515 domain-containing protein</fullName>
    </recommendedName>
</protein>
<comment type="caution">
    <text evidence="2">The sequence shown here is derived from an EMBL/GenBank/DDBJ whole genome shotgun (WGS) entry which is preliminary data.</text>
</comment>
<keyword evidence="1" id="KW-1133">Transmembrane helix</keyword>
<keyword evidence="3" id="KW-1185">Reference proteome</keyword>
<reference evidence="2 3" key="1">
    <citation type="submission" date="2021-04" db="EMBL/GenBank/DDBJ databases">
        <title>The complete genome sequence of Neokomagataea sp. TBRC 2177.</title>
        <authorList>
            <person name="Charoenyingcharoen P."/>
            <person name="Yukphan P."/>
        </authorList>
    </citation>
    <scope>NUCLEOTIDE SEQUENCE [LARGE SCALE GENOMIC DNA]</scope>
    <source>
        <strain evidence="2 3">TBRC 2177</strain>
    </source>
</reference>
<keyword evidence="1" id="KW-0812">Transmembrane</keyword>
<sequence length="90" mass="10295">MSDEFITRGEFSERFGSLQTNVKELDRDVTEIRTTQNAQSAQLAKILTNQETQDRKLDALSSTRHTIRLVLVLLTSTGAMQWFVHWVGAR</sequence>
<organism evidence="2 3">
    <name type="scientific">Neokomagataea anthophila</name>
    <dbReference type="NCBI Taxonomy" id="2826925"/>
    <lineage>
        <taxon>Bacteria</taxon>
        <taxon>Pseudomonadati</taxon>
        <taxon>Pseudomonadota</taxon>
        <taxon>Alphaproteobacteria</taxon>
        <taxon>Acetobacterales</taxon>
        <taxon>Acetobacteraceae</taxon>
        <taxon>Neokomagataea</taxon>
    </lineage>
</organism>